<evidence type="ECO:0000313" key="2">
    <source>
        <dbReference type="EMBL" id="AGZ39950.1"/>
    </source>
</evidence>
<dbReference type="RefSeq" id="WP_023359481.1">
    <property type="nucleotide sequence ID" value="NC_022657.1"/>
</dbReference>
<proteinExistence type="predicted"/>
<feature type="compositionally biased region" description="Polar residues" evidence="1">
    <location>
        <begin position="1"/>
        <end position="14"/>
    </location>
</feature>
<dbReference type="KEGG" id="afs:AFR_08305"/>
<feature type="region of interest" description="Disordered" evidence="1">
    <location>
        <begin position="1"/>
        <end position="26"/>
    </location>
</feature>
<evidence type="ECO:0000256" key="1">
    <source>
        <dbReference type="SAM" id="MobiDB-lite"/>
    </source>
</evidence>
<dbReference type="HOGENOM" id="CLU_1933491_0_0_11"/>
<dbReference type="EMBL" id="CP006272">
    <property type="protein sequence ID" value="AGZ39950.1"/>
    <property type="molecule type" value="Genomic_DNA"/>
</dbReference>
<dbReference type="Proteomes" id="UP000017746">
    <property type="component" value="Chromosome"/>
</dbReference>
<protein>
    <submittedName>
        <fullName evidence="2">Uncharacterized protein</fullName>
    </submittedName>
</protein>
<evidence type="ECO:0000313" key="3">
    <source>
        <dbReference type="Proteomes" id="UP000017746"/>
    </source>
</evidence>
<organism evidence="2 3">
    <name type="scientific">Actinoplanes friuliensis DSM 7358</name>
    <dbReference type="NCBI Taxonomy" id="1246995"/>
    <lineage>
        <taxon>Bacteria</taxon>
        <taxon>Bacillati</taxon>
        <taxon>Actinomycetota</taxon>
        <taxon>Actinomycetes</taxon>
        <taxon>Micromonosporales</taxon>
        <taxon>Micromonosporaceae</taxon>
        <taxon>Actinoplanes</taxon>
    </lineage>
</organism>
<name>U5VW41_9ACTN</name>
<dbReference type="STRING" id="1246995.AFR_08305"/>
<sequence>MPLDPNQTISSFQARESKSENNWRCSSAPDWRRRLSRYGRRRRRRRRHDDPRRLRSGLADLQINSASDDLSRDELARLVLATSEHAQARLAEQVSTIMPGMYSASSSTAVFITDAYSTRYPALDDGEEQR</sequence>
<reference evidence="2 3" key="1">
    <citation type="journal article" date="2014" name="J. Biotechnol.">
        <title>Complete genome sequence of the actinobacterium Actinoplanes friuliensis HAG 010964, producer of the lipopeptide antibiotic friulimycin.</title>
        <authorList>
            <person name="Ruckert C."/>
            <person name="Szczepanowski R."/>
            <person name="Albersmeier A."/>
            <person name="Goesmann A."/>
            <person name="Fischer N."/>
            <person name="Steinkamper A."/>
            <person name="Puhler A."/>
            <person name="Biener R."/>
            <person name="Schwartz D."/>
            <person name="Kalinowski J."/>
        </authorList>
    </citation>
    <scope>NUCLEOTIDE SEQUENCE [LARGE SCALE GENOMIC DNA]</scope>
    <source>
        <strain evidence="2 3">DSM 7358</strain>
    </source>
</reference>
<keyword evidence="3" id="KW-1185">Reference proteome</keyword>
<accession>U5VW41</accession>
<gene>
    <name evidence="2" type="ORF">AFR_08305</name>
</gene>
<dbReference type="AlphaFoldDB" id="U5VW41"/>